<dbReference type="OrthoDB" id="44322at2759"/>
<dbReference type="EMBL" id="CAICTM010003197">
    <property type="protein sequence ID" value="CAB9531029.1"/>
    <property type="molecule type" value="Genomic_DNA"/>
</dbReference>
<feature type="chain" id="PRO_5040296226" description="Secreted RxLR effector peptide protein" evidence="2">
    <location>
        <begin position="23"/>
        <end position="290"/>
    </location>
</feature>
<organism evidence="3 4">
    <name type="scientific">Seminavis robusta</name>
    <dbReference type="NCBI Taxonomy" id="568900"/>
    <lineage>
        <taxon>Eukaryota</taxon>
        <taxon>Sar</taxon>
        <taxon>Stramenopiles</taxon>
        <taxon>Ochrophyta</taxon>
        <taxon>Bacillariophyta</taxon>
        <taxon>Bacillariophyceae</taxon>
        <taxon>Bacillariophycidae</taxon>
        <taxon>Naviculales</taxon>
        <taxon>Naviculaceae</taxon>
        <taxon>Seminavis</taxon>
    </lineage>
</organism>
<feature type="signal peptide" evidence="2">
    <location>
        <begin position="1"/>
        <end position="22"/>
    </location>
</feature>
<feature type="region of interest" description="Disordered" evidence="1">
    <location>
        <begin position="243"/>
        <end position="264"/>
    </location>
</feature>
<evidence type="ECO:0000256" key="1">
    <source>
        <dbReference type="SAM" id="MobiDB-lite"/>
    </source>
</evidence>
<keyword evidence="4" id="KW-1185">Reference proteome</keyword>
<proteinExistence type="predicted"/>
<gene>
    <name evidence="3" type="ORF">SEMRO_3199_G345050.1</name>
</gene>
<evidence type="ECO:0000256" key="2">
    <source>
        <dbReference type="SAM" id="SignalP"/>
    </source>
</evidence>
<protein>
    <recommendedName>
        <fullName evidence="5">Secreted RxLR effector peptide protein</fullName>
    </recommendedName>
</protein>
<dbReference type="Proteomes" id="UP001153069">
    <property type="component" value="Unassembled WGS sequence"/>
</dbReference>
<reference evidence="3" key="1">
    <citation type="submission" date="2020-06" db="EMBL/GenBank/DDBJ databases">
        <authorList>
            <consortium name="Plant Systems Biology data submission"/>
        </authorList>
    </citation>
    <scope>NUCLEOTIDE SEQUENCE</scope>
    <source>
        <strain evidence="3">D6</strain>
    </source>
</reference>
<evidence type="ECO:0008006" key="5">
    <source>
        <dbReference type="Google" id="ProtNLM"/>
    </source>
</evidence>
<sequence length="290" mass="31840">MTRRYSQLCTLILVAIVVLVDAWIAPSSFEFHRGRLVLGAKKDDGKGGYKFGDLTRALGRKVTGDQNYQFGDISKRLDKRAKDDVSKLTGKQGYKFGDLSRWADSQVKEKAANFTGKANYQVGDISKEVVRKVWAGEYDLENVVLMIRVLLQMGASFTPIARLLPVKVLLELLNVGLAQDVGSKVMGGVATSLDERFKEAVTGDSNYKLGDKSKEQLSSALAKFTGKDSYSFGDISQAVSSRVSEMEKSDGKGATAGNKASAEPLLELMNDEALKEWDRKLYESNNKKGS</sequence>
<evidence type="ECO:0000313" key="3">
    <source>
        <dbReference type="EMBL" id="CAB9531029.1"/>
    </source>
</evidence>
<keyword evidence="2" id="KW-0732">Signal</keyword>
<dbReference type="AlphaFoldDB" id="A0A9N8F536"/>
<comment type="caution">
    <text evidence="3">The sequence shown here is derived from an EMBL/GenBank/DDBJ whole genome shotgun (WGS) entry which is preliminary data.</text>
</comment>
<evidence type="ECO:0000313" key="4">
    <source>
        <dbReference type="Proteomes" id="UP001153069"/>
    </source>
</evidence>
<name>A0A9N8F536_9STRA</name>
<accession>A0A9N8F536</accession>